<evidence type="ECO:0000256" key="3">
    <source>
        <dbReference type="ARBA" id="ARBA00034247"/>
    </source>
</evidence>
<feature type="transmembrane region" description="Helical" evidence="4">
    <location>
        <begin position="82"/>
        <end position="102"/>
    </location>
</feature>
<protein>
    <recommendedName>
        <fullName evidence="2">diguanylate cyclase</fullName>
        <ecNumber evidence="2">2.7.7.65</ecNumber>
    </recommendedName>
</protein>
<dbReference type="InterPro" id="IPR029787">
    <property type="entry name" value="Nucleotide_cyclase"/>
</dbReference>
<dbReference type="GO" id="GO:0043709">
    <property type="term" value="P:cell adhesion involved in single-species biofilm formation"/>
    <property type="evidence" value="ECO:0007669"/>
    <property type="project" value="TreeGrafter"/>
</dbReference>
<feature type="transmembrane region" description="Helical" evidence="4">
    <location>
        <begin position="164"/>
        <end position="186"/>
    </location>
</feature>
<dbReference type="PANTHER" id="PTHR45138">
    <property type="entry name" value="REGULATORY COMPONENTS OF SENSORY TRANSDUCTION SYSTEM"/>
    <property type="match status" value="1"/>
</dbReference>
<feature type="transmembrane region" description="Helical" evidence="4">
    <location>
        <begin position="192"/>
        <end position="209"/>
    </location>
</feature>
<proteinExistence type="predicted"/>
<keyword evidence="4" id="KW-1133">Transmembrane helix</keyword>
<evidence type="ECO:0000256" key="2">
    <source>
        <dbReference type="ARBA" id="ARBA00012528"/>
    </source>
</evidence>
<dbReference type="GO" id="GO:0052621">
    <property type="term" value="F:diguanylate cyclase activity"/>
    <property type="evidence" value="ECO:0007669"/>
    <property type="project" value="UniProtKB-EC"/>
</dbReference>
<dbReference type="GO" id="GO:1902201">
    <property type="term" value="P:negative regulation of bacterial-type flagellum-dependent cell motility"/>
    <property type="evidence" value="ECO:0007669"/>
    <property type="project" value="TreeGrafter"/>
</dbReference>
<dbReference type="InterPro" id="IPR043128">
    <property type="entry name" value="Rev_trsase/Diguanyl_cyclase"/>
</dbReference>
<name>A0A4Q7ZBL8_9GAMM</name>
<evidence type="ECO:0000256" key="4">
    <source>
        <dbReference type="SAM" id="Phobius"/>
    </source>
</evidence>
<dbReference type="RefSeq" id="WP_130411259.1">
    <property type="nucleotide sequence ID" value="NZ_SHKX01000010.1"/>
</dbReference>
<dbReference type="Gene3D" id="3.30.70.270">
    <property type="match status" value="1"/>
</dbReference>
<organism evidence="6 7">
    <name type="scientific">Fluviicoccus keumensis</name>
    <dbReference type="NCBI Taxonomy" id="1435465"/>
    <lineage>
        <taxon>Bacteria</taxon>
        <taxon>Pseudomonadati</taxon>
        <taxon>Pseudomonadota</taxon>
        <taxon>Gammaproteobacteria</taxon>
        <taxon>Moraxellales</taxon>
        <taxon>Moraxellaceae</taxon>
        <taxon>Fluviicoccus</taxon>
    </lineage>
</organism>
<dbReference type="PANTHER" id="PTHR45138:SF9">
    <property type="entry name" value="DIGUANYLATE CYCLASE DGCM-RELATED"/>
    <property type="match status" value="1"/>
</dbReference>
<sequence>MTTPSAAPDRAADLDYIRETLAARPLFCHFPRHLEKNFLETRVESSGFYIQTGQWPLLFMFSVIVAVAWIYFPALLSVQDYLQLKFIEIPLGVTILFIIFGHRIPVVRRHFHRVMFPVALFQLITIQLHILISAGNGYFLYSILNLLICMLLIALGLRFTFKVLLALYMTAGVAALALGAAIRLPLDMLAFGYYYGIFGAVVSALAGIAERQERFAFLQELLVNYQSEELTRLNRQLDRIAHQDALTGIPNRRSFDLAAEREWEIALREQQPLSLLLLDVDFFKRYNDTYGHEGGDHCLQAVARAIHDTLLRPADLAARYGGEEFVLLLPGADATGAAEVAERVLQAVDARRITHASSSVAPHVTVSIGVTTVTPTPGQPLQEALRQADTALYQAKEQGRHQYRVFRAPPPEEALEG</sequence>
<dbReference type="OrthoDB" id="9812260at2"/>
<dbReference type="NCBIfam" id="TIGR00254">
    <property type="entry name" value="GGDEF"/>
    <property type="match status" value="1"/>
</dbReference>
<evidence type="ECO:0000256" key="1">
    <source>
        <dbReference type="ARBA" id="ARBA00001946"/>
    </source>
</evidence>
<dbReference type="GO" id="GO:0005886">
    <property type="term" value="C:plasma membrane"/>
    <property type="evidence" value="ECO:0007669"/>
    <property type="project" value="TreeGrafter"/>
</dbReference>
<dbReference type="CDD" id="cd01949">
    <property type="entry name" value="GGDEF"/>
    <property type="match status" value="1"/>
</dbReference>
<dbReference type="Proteomes" id="UP000292423">
    <property type="component" value="Unassembled WGS sequence"/>
</dbReference>
<keyword evidence="7" id="KW-1185">Reference proteome</keyword>
<feature type="transmembrane region" description="Helical" evidence="4">
    <location>
        <begin position="55"/>
        <end position="76"/>
    </location>
</feature>
<dbReference type="EC" id="2.7.7.65" evidence="2"/>
<dbReference type="SMART" id="SM00267">
    <property type="entry name" value="GGDEF"/>
    <property type="match status" value="1"/>
</dbReference>
<feature type="transmembrane region" description="Helical" evidence="4">
    <location>
        <begin position="114"/>
        <end position="132"/>
    </location>
</feature>
<feature type="domain" description="GGDEF" evidence="5">
    <location>
        <begin position="271"/>
        <end position="408"/>
    </location>
</feature>
<dbReference type="EMBL" id="SHKX01000010">
    <property type="protein sequence ID" value="RZU48017.1"/>
    <property type="molecule type" value="Genomic_DNA"/>
</dbReference>
<accession>A0A4Q7ZBL8</accession>
<reference evidence="6 7" key="1">
    <citation type="submission" date="2019-02" db="EMBL/GenBank/DDBJ databases">
        <title>Genomic Encyclopedia of Type Strains, Phase IV (KMG-IV): sequencing the most valuable type-strain genomes for metagenomic binning, comparative biology and taxonomic classification.</title>
        <authorList>
            <person name="Goeker M."/>
        </authorList>
    </citation>
    <scope>NUCLEOTIDE SEQUENCE [LARGE SCALE GENOMIC DNA]</scope>
    <source>
        <strain evidence="6 7">DSM 105135</strain>
    </source>
</reference>
<evidence type="ECO:0000313" key="7">
    <source>
        <dbReference type="Proteomes" id="UP000292423"/>
    </source>
</evidence>
<evidence type="ECO:0000259" key="5">
    <source>
        <dbReference type="PROSITE" id="PS50887"/>
    </source>
</evidence>
<keyword evidence="4" id="KW-0472">Membrane</keyword>
<keyword evidence="4" id="KW-0812">Transmembrane</keyword>
<feature type="transmembrane region" description="Helical" evidence="4">
    <location>
        <begin position="138"/>
        <end position="157"/>
    </location>
</feature>
<comment type="cofactor">
    <cofactor evidence="1">
        <name>Mg(2+)</name>
        <dbReference type="ChEBI" id="CHEBI:18420"/>
    </cofactor>
</comment>
<dbReference type="InterPro" id="IPR050469">
    <property type="entry name" value="Diguanylate_Cyclase"/>
</dbReference>
<gene>
    <name evidence="6" type="ORF">EV700_0988</name>
</gene>
<dbReference type="AlphaFoldDB" id="A0A4Q7ZBL8"/>
<comment type="catalytic activity">
    <reaction evidence="3">
        <text>2 GTP = 3',3'-c-di-GMP + 2 diphosphate</text>
        <dbReference type="Rhea" id="RHEA:24898"/>
        <dbReference type="ChEBI" id="CHEBI:33019"/>
        <dbReference type="ChEBI" id="CHEBI:37565"/>
        <dbReference type="ChEBI" id="CHEBI:58805"/>
        <dbReference type="EC" id="2.7.7.65"/>
    </reaction>
</comment>
<evidence type="ECO:0000313" key="6">
    <source>
        <dbReference type="EMBL" id="RZU48017.1"/>
    </source>
</evidence>
<dbReference type="FunFam" id="3.30.70.270:FF:000001">
    <property type="entry name" value="Diguanylate cyclase domain protein"/>
    <property type="match status" value="1"/>
</dbReference>
<dbReference type="PROSITE" id="PS50887">
    <property type="entry name" value="GGDEF"/>
    <property type="match status" value="1"/>
</dbReference>
<dbReference type="SUPFAM" id="SSF55073">
    <property type="entry name" value="Nucleotide cyclase"/>
    <property type="match status" value="1"/>
</dbReference>
<comment type="caution">
    <text evidence="6">The sequence shown here is derived from an EMBL/GenBank/DDBJ whole genome shotgun (WGS) entry which is preliminary data.</text>
</comment>
<dbReference type="InterPro" id="IPR000160">
    <property type="entry name" value="GGDEF_dom"/>
</dbReference>
<dbReference type="Pfam" id="PF00990">
    <property type="entry name" value="GGDEF"/>
    <property type="match status" value="1"/>
</dbReference>